<keyword evidence="3" id="KW-0238">DNA-binding</keyword>
<dbReference type="Gene3D" id="3.90.220.20">
    <property type="entry name" value="DNA methylase specificity domains"/>
    <property type="match status" value="2"/>
</dbReference>
<comment type="similarity">
    <text evidence="1">Belongs to the type-I restriction system S methylase family.</text>
</comment>
<evidence type="ECO:0000256" key="1">
    <source>
        <dbReference type="ARBA" id="ARBA00010923"/>
    </source>
</evidence>
<proteinExistence type="inferred from homology"/>
<dbReference type="InterPro" id="IPR044946">
    <property type="entry name" value="Restrct_endonuc_typeI_TRD_sf"/>
</dbReference>
<evidence type="ECO:0000313" key="5">
    <source>
        <dbReference type="EMBL" id="KFN90243.1"/>
    </source>
</evidence>
<dbReference type="InterPro" id="IPR000055">
    <property type="entry name" value="Restrct_endonuc_typeI_TRD"/>
</dbReference>
<dbReference type="GO" id="GO:0009307">
    <property type="term" value="P:DNA restriction-modification system"/>
    <property type="evidence" value="ECO:0007669"/>
    <property type="project" value="UniProtKB-KW"/>
</dbReference>
<sequence>MGELVERVTRKNKNLDSTLPLTISAQDGLVDQNEYFTKTVASRNVSNYYLLKKGEFAYNKSYSNGYPLGAIKRLEKYEKGILSTLYVVFNPTYVNSDFLAKYYDSTHWYHEVYKHAAEGVRNHGLLNISPSDFFSTNLKVPKSYEEQSKIGIFINKLDNAIVLHQEKLSKLQSLKKATLQSLFPKNEKLMPEVRFNNFKEKWLHRKLGEILKSHTSKPYLADPTEKGAYQVIQQGDEPVAGYADNKPFEDYNGVTLFGDHTVSLYKPVAPFLLATDGVKILSAEGFCGEFLYTLLERYKPISQGYKRHFKILKNQDILFPKSKKEQSRIAGFFTSLEDSIILNQTKLEKLQTLKKAFLQKCLFKKFFLYFQNLVIIVLMNNHQYYY</sequence>
<dbReference type="Pfam" id="PF01420">
    <property type="entry name" value="Methylase_S"/>
    <property type="match status" value="1"/>
</dbReference>
<protein>
    <submittedName>
        <fullName evidence="5">Type I restriction-modification system, specificity subunit S</fullName>
        <ecNumber evidence="5">3.1.21.3</ecNumber>
    </submittedName>
</protein>
<feature type="domain" description="Type I restriction modification DNA specificity" evidence="4">
    <location>
        <begin position="200"/>
        <end position="351"/>
    </location>
</feature>
<keyword evidence="6" id="KW-1185">Reference proteome</keyword>
<keyword evidence="2" id="KW-0680">Restriction system</keyword>
<dbReference type="Proteomes" id="UP000029381">
    <property type="component" value="Unassembled WGS sequence"/>
</dbReference>
<dbReference type="GO" id="GO:0003677">
    <property type="term" value="F:DNA binding"/>
    <property type="evidence" value="ECO:0007669"/>
    <property type="project" value="UniProtKB-KW"/>
</dbReference>
<evidence type="ECO:0000259" key="4">
    <source>
        <dbReference type="Pfam" id="PF01420"/>
    </source>
</evidence>
<dbReference type="GO" id="GO:0009035">
    <property type="term" value="F:type I site-specific deoxyribonuclease activity"/>
    <property type="evidence" value="ECO:0007669"/>
    <property type="project" value="UniProtKB-EC"/>
</dbReference>
<evidence type="ECO:0000256" key="2">
    <source>
        <dbReference type="ARBA" id="ARBA00022747"/>
    </source>
</evidence>
<accession>A0A091CCF5</accession>
<gene>
    <name evidence="5" type="ORF">TMU3MR103_1622</name>
</gene>
<keyword evidence="5" id="KW-0378">Hydrolase</keyword>
<dbReference type="PATRIC" id="fig|1302648.3.peg.1584"/>
<dbReference type="Gene3D" id="1.10.287.1120">
    <property type="entry name" value="Bipartite methylase S protein"/>
    <property type="match status" value="1"/>
</dbReference>
<dbReference type="EC" id="3.1.21.3" evidence="5"/>
<dbReference type="PANTHER" id="PTHR30408:SF12">
    <property type="entry name" value="TYPE I RESTRICTION ENZYME MJAVIII SPECIFICITY SUBUNIT"/>
    <property type="match status" value="1"/>
</dbReference>
<evidence type="ECO:0000313" key="6">
    <source>
        <dbReference type="Proteomes" id="UP000029381"/>
    </source>
</evidence>
<dbReference type="EMBL" id="JPVT01000171">
    <property type="protein sequence ID" value="KFN90243.1"/>
    <property type="molecule type" value="Genomic_DNA"/>
</dbReference>
<evidence type="ECO:0000256" key="3">
    <source>
        <dbReference type="ARBA" id="ARBA00023125"/>
    </source>
</evidence>
<dbReference type="InterPro" id="IPR052021">
    <property type="entry name" value="Type-I_RS_S_subunit"/>
</dbReference>
<dbReference type="AlphaFoldDB" id="A0A091CCF5"/>
<reference evidence="5 6" key="1">
    <citation type="submission" date="2014-08" db="EMBL/GenBank/DDBJ databases">
        <title>Genome sequence of Tetragenococcus muriaticus.</title>
        <authorList>
            <person name="Chuea-nongthon C."/>
            <person name="Rodtong S."/>
            <person name="Yongsawatdigul J."/>
            <person name="Steele J.L."/>
            <person name="Liu X.-y."/>
            <person name="Speers J."/>
            <person name="Glasner J.D."/>
            <person name="Neeno-Eckwall E.C."/>
        </authorList>
    </citation>
    <scope>NUCLEOTIDE SEQUENCE [LARGE SCALE GENOMIC DNA]</scope>
    <source>
        <strain evidence="5 6">3MR10-3</strain>
    </source>
</reference>
<dbReference type="SUPFAM" id="SSF116734">
    <property type="entry name" value="DNA methylase specificity domain"/>
    <property type="match status" value="2"/>
</dbReference>
<comment type="caution">
    <text evidence="5">The sequence shown here is derived from an EMBL/GenBank/DDBJ whole genome shotgun (WGS) entry which is preliminary data.</text>
</comment>
<dbReference type="REBASE" id="195041">
    <property type="entry name" value="S.Tmu103ORF1621P"/>
</dbReference>
<name>A0A091CCF5_9ENTE</name>
<dbReference type="PANTHER" id="PTHR30408">
    <property type="entry name" value="TYPE-1 RESTRICTION ENZYME ECOKI SPECIFICITY PROTEIN"/>
    <property type="match status" value="1"/>
</dbReference>
<organism evidence="5 6">
    <name type="scientific">Tetragenococcus muriaticus 3MR10-3</name>
    <dbReference type="NCBI Taxonomy" id="1302648"/>
    <lineage>
        <taxon>Bacteria</taxon>
        <taxon>Bacillati</taxon>
        <taxon>Bacillota</taxon>
        <taxon>Bacilli</taxon>
        <taxon>Lactobacillales</taxon>
        <taxon>Enterococcaceae</taxon>
        <taxon>Tetragenococcus</taxon>
    </lineage>
</organism>